<dbReference type="EMBL" id="JBHRZT010000032">
    <property type="protein sequence ID" value="MFC3883513.1"/>
    <property type="molecule type" value="Genomic_DNA"/>
</dbReference>
<evidence type="ECO:0000259" key="4">
    <source>
        <dbReference type="PROSITE" id="PS50977"/>
    </source>
</evidence>
<dbReference type="PROSITE" id="PS50977">
    <property type="entry name" value="HTH_TETR_2"/>
    <property type="match status" value="1"/>
</dbReference>
<dbReference type="Proteomes" id="UP001595752">
    <property type="component" value="Unassembled WGS sequence"/>
</dbReference>
<evidence type="ECO:0000256" key="1">
    <source>
        <dbReference type="ARBA" id="ARBA00022491"/>
    </source>
</evidence>
<dbReference type="InterPro" id="IPR009057">
    <property type="entry name" value="Homeodomain-like_sf"/>
</dbReference>
<dbReference type="Pfam" id="PF14278">
    <property type="entry name" value="TetR_C_8"/>
    <property type="match status" value="1"/>
</dbReference>
<accession>A0ABV8AZT5</accession>
<proteinExistence type="predicted"/>
<dbReference type="Gene3D" id="1.10.357.10">
    <property type="entry name" value="Tetracycline Repressor, domain 2"/>
    <property type="match status" value="1"/>
</dbReference>
<protein>
    <submittedName>
        <fullName evidence="5">TetR/AcrR family transcriptional regulator C-terminal domain-containing protein</fullName>
    </submittedName>
</protein>
<keyword evidence="1" id="KW-0678">Repressor</keyword>
<dbReference type="PANTHER" id="PTHR43479:SF23">
    <property type="entry name" value="HTH TETR-TYPE DOMAIN-CONTAINING PROTEIN"/>
    <property type="match status" value="1"/>
</dbReference>
<dbReference type="PANTHER" id="PTHR43479">
    <property type="entry name" value="ACREF/ENVCD OPERON REPRESSOR-RELATED"/>
    <property type="match status" value="1"/>
</dbReference>
<reference evidence="6" key="1">
    <citation type="journal article" date="2019" name="Int. J. Syst. Evol. Microbiol.">
        <title>The Global Catalogue of Microorganisms (GCM) 10K type strain sequencing project: providing services to taxonomists for standard genome sequencing and annotation.</title>
        <authorList>
            <consortium name="The Broad Institute Genomics Platform"/>
            <consortium name="The Broad Institute Genome Sequencing Center for Infectious Disease"/>
            <person name="Wu L."/>
            <person name="Ma J."/>
        </authorList>
    </citation>
    <scope>NUCLEOTIDE SEQUENCE [LARGE SCALE GENOMIC DNA]</scope>
    <source>
        <strain evidence="6">CCUG 61889</strain>
    </source>
</reference>
<evidence type="ECO:0000256" key="3">
    <source>
        <dbReference type="PROSITE-ProRule" id="PRU00335"/>
    </source>
</evidence>
<feature type="domain" description="HTH tetR-type" evidence="4">
    <location>
        <begin position="12"/>
        <end position="72"/>
    </location>
</feature>
<feature type="DNA-binding region" description="H-T-H motif" evidence="3">
    <location>
        <begin position="35"/>
        <end position="54"/>
    </location>
</feature>
<sequence>MNKTENIDRRIKRTRQLLKDALISLIMEKDFELITVQDITSRADVNRATFYSHYHSKHDLLEQTINEILEEFSEAVRYIPEAKKYKLDETTKPYSIFVRMFEQISKHADFYKTMLSKRGRPGFWRRMVEILRESVYQRQLNLQPDDRQLIVPKDLLSTYASSSYLGLIIYWLESGMSYTPEYMASQLTQLTNLGIFKAAGLDKRNDGTNMA</sequence>
<keyword evidence="2 3" id="KW-0238">DNA-binding</keyword>
<name>A0ABV8AZT5_9BACI</name>
<dbReference type="InterPro" id="IPR050624">
    <property type="entry name" value="HTH-type_Tx_Regulator"/>
</dbReference>
<dbReference type="InterPro" id="IPR039532">
    <property type="entry name" value="TetR_C_Firmicutes"/>
</dbReference>
<dbReference type="Pfam" id="PF00440">
    <property type="entry name" value="TetR_N"/>
    <property type="match status" value="1"/>
</dbReference>
<comment type="caution">
    <text evidence="5">The sequence shown here is derived from an EMBL/GenBank/DDBJ whole genome shotgun (WGS) entry which is preliminary data.</text>
</comment>
<organism evidence="5 6">
    <name type="scientific">Bacillus songklensis</name>
    <dbReference type="NCBI Taxonomy" id="1069116"/>
    <lineage>
        <taxon>Bacteria</taxon>
        <taxon>Bacillati</taxon>
        <taxon>Bacillota</taxon>
        <taxon>Bacilli</taxon>
        <taxon>Bacillales</taxon>
        <taxon>Bacillaceae</taxon>
        <taxon>Bacillus</taxon>
    </lineage>
</organism>
<evidence type="ECO:0000313" key="5">
    <source>
        <dbReference type="EMBL" id="MFC3883513.1"/>
    </source>
</evidence>
<gene>
    <name evidence="5" type="ORF">ACFOU2_08335</name>
</gene>
<evidence type="ECO:0000313" key="6">
    <source>
        <dbReference type="Proteomes" id="UP001595752"/>
    </source>
</evidence>
<keyword evidence="6" id="KW-1185">Reference proteome</keyword>
<evidence type="ECO:0000256" key="2">
    <source>
        <dbReference type="ARBA" id="ARBA00023125"/>
    </source>
</evidence>
<dbReference type="SUPFAM" id="SSF46689">
    <property type="entry name" value="Homeodomain-like"/>
    <property type="match status" value="1"/>
</dbReference>
<dbReference type="InterPro" id="IPR001647">
    <property type="entry name" value="HTH_TetR"/>
</dbReference>